<comment type="caution">
    <text evidence="8">The sequence shown here is derived from an EMBL/GenBank/DDBJ whole genome shotgun (WGS) entry which is preliminary data.</text>
</comment>
<feature type="transmembrane region" description="Helical" evidence="6">
    <location>
        <begin position="210"/>
        <end position="229"/>
    </location>
</feature>
<keyword evidence="2" id="KW-1003">Cell membrane</keyword>
<comment type="subcellular location">
    <subcellularLocation>
        <location evidence="1">Cell membrane</location>
        <topology evidence="1">Multi-pass membrane protein</topology>
    </subcellularLocation>
</comment>
<accession>A0A7Z7AWG2</accession>
<keyword evidence="3 6" id="KW-0812">Transmembrane</keyword>
<keyword evidence="5 6" id="KW-0472">Membrane</keyword>
<feature type="transmembrane region" description="Helical" evidence="6">
    <location>
        <begin position="262"/>
        <end position="280"/>
    </location>
</feature>
<evidence type="ECO:0000256" key="3">
    <source>
        <dbReference type="ARBA" id="ARBA00022692"/>
    </source>
</evidence>
<feature type="transmembrane region" description="Helical" evidence="6">
    <location>
        <begin position="20"/>
        <end position="40"/>
    </location>
</feature>
<dbReference type="AlphaFoldDB" id="A0A7Z7AWG2"/>
<feature type="transmembrane region" description="Helical" evidence="6">
    <location>
        <begin position="609"/>
        <end position="627"/>
    </location>
</feature>
<feature type="transmembrane region" description="Helical" evidence="6">
    <location>
        <begin position="634"/>
        <end position="655"/>
    </location>
</feature>
<dbReference type="InterPro" id="IPR050545">
    <property type="entry name" value="Mycobact_MmpL"/>
</dbReference>
<dbReference type="Pfam" id="PF03176">
    <property type="entry name" value="MMPL"/>
    <property type="match status" value="2"/>
</dbReference>
<dbReference type="InterPro" id="IPR004869">
    <property type="entry name" value="MMPL_dom"/>
</dbReference>
<feature type="domain" description="SSD" evidence="7">
    <location>
        <begin position="633"/>
        <end position="759"/>
    </location>
</feature>
<reference evidence="8 9" key="1">
    <citation type="submission" date="2016-10" db="EMBL/GenBank/DDBJ databases">
        <authorList>
            <person name="Varghese N."/>
            <person name="Submissions S."/>
        </authorList>
    </citation>
    <scope>NUCLEOTIDE SEQUENCE [LARGE SCALE GENOMIC DNA]</scope>
    <source>
        <strain evidence="8 9">PL 12/M</strain>
    </source>
</reference>
<evidence type="ECO:0000313" key="8">
    <source>
        <dbReference type="EMBL" id="SDF82015.1"/>
    </source>
</evidence>
<dbReference type="PANTHER" id="PTHR33406">
    <property type="entry name" value="MEMBRANE PROTEIN MJ1562-RELATED"/>
    <property type="match status" value="1"/>
</dbReference>
<dbReference type="SUPFAM" id="SSF82866">
    <property type="entry name" value="Multidrug efflux transporter AcrB transmembrane domain"/>
    <property type="match status" value="2"/>
</dbReference>
<feature type="domain" description="SSD" evidence="7">
    <location>
        <begin position="244"/>
        <end position="361"/>
    </location>
</feature>
<evidence type="ECO:0000256" key="1">
    <source>
        <dbReference type="ARBA" id="ARBA00004651"/>
    </source>
</evidence>
<evidence type="ECO:0000256" key="5">
    <source>
        <dbReference type="ARBA" id="ARBA00023136"/>
    </source>
</evidence>
<dbReference type="PANTHER" id="PTHR33406:SF13">
    <property type="entry name" value="MEMBRANE PROTEIN YDFJ"/>
    <property type="match status" value="1"/>
</dbReference>
<keyword evidence="9" id="KW-1185">Reference proteome</keyword>
<evidence type="ECO:0000313" key="9">
    <source>
        <dbReference type="Proteomes" id="UP000199259"/>
    </source>
</evidence>
<dbReference type="PROSITE" id="PS50156">
    <property type="entry name" value="SSD"/>
    <property type="match status" value="2"/>
</dbReference>
<feature type="transmembrane region" description="Helical" evidence="6">
    <location>
        <begin position="310"/>
        <end position="333"/>
    </location>
</feature>
<protein>
    <recommendedName>
        <fullName evidence="7">SSD domain-containing protein</fullName>
    </recommendedName>
</protein>
<feature type="transmembrane region" description="Helical" evidence="6">
    <location>
        <begin position="236"/>
        <end position="256"/>
    </location>
</feature>
<dbReference type="EMBL" id="FNCA01000004">
    <property type="protein sequence ID" value="SDF82015.1"/>
    <property type="molecule type" value="Genomic_DNA"/>
</dbReference>
<feature type="transmembrane region" description="Helical" evidence="6">
    <location>
        <begin position="736"/>
        <end position="760"/>
    </location>
</feature>
<dbReference type="Proteomes" id="UP000199259">
    <property type="component" value="Unassembled WGS sequence"/>
</dbReference>
<dbReference type="Gene3D" id="1.20.1640.10">
    <property type="entry name" value="Multidrug efflux transporter AcrB transmembrane domain"/>
    <property type="match status" value="2"/>
</dbReference>
<evidence type="ECO:0000256" key="2">
    <source>
        <dbReference type="ARBA" id="ARBA00022475"/>
    </source>
</evidence>
<dbReference type="GO" id="GO:0005886">
    <property type="term" value="C:plasma membrane"/>
    <property type="evidence" value="ECO:0007669"/>
    <property type="project" value="UniProtKB-SubCell"/>
</dbReference>
<gene>
    <name evidence="8" type="ORF">SAMN04488589_1425</name>
</gene>
<proteinExistence type="predicted"/>
<feature type="transmembrane region" description="Helical" evidence="6">
    <location>
        <begin position="339"/>
        <end position="362"/>
    </location>
</feature>
<feature type="transmembrane region" description="Helical" evidence="6">
    <location>
        <begin position="661"/>
        <end position="679"/>
    </location>
</feature>
<feature type="transmembrane region" description="Helical" evidence="6">
    <location>
        <begin position="708"/>
        <end position="730"/>
    </location>
</feature>
<name>A0A7Z7AWG2_9EURY</name>
<evidence type="ECO:0000256" key="6">
    <source>
        <dbReference type="SAM" id="Phobius"/>
    </source>
</evidence>
<keyword evidence="4 6" id="KW-1133">Transmembrane helix</keyword>
<organism evidence="8 9">
    <name type="scientific">Methanolobus vulcani</name>
    <dbReference type="NCBI Taxonomy" id="38026"/>
    <lineage>
        <taxon>Archaea</taxon>
        <taxon>Methanobacteriati</taxon>
        <taxon>Methanobacteriota</taxon>
        <taxon>Stenosarchaea group</taxon>
        <taxon>Methanomicrobia</taxon>
        <taxon>Methanosarcinales</taxon>
        <taxon>Methanosarcinaceae</taxon>
        <taxon>Methanolobus</taxon>
    </lineage>
</organism>
<sequence>MFIIKNIFQKLGVFVEDNTVPIIMIALLLIIISFQGAQLIGMASGTDTFVEKSSKLYQDYDHLYLNLFGTESIVVMVEGSDVTKPELLKALDRAYLSVQNIPGVVEVTSPSTVIKEVNYQMTGRSTIPDDPQTIDGIIDSSMPSALMPDNTHAIMSVVLEGTSSDSTQEEILRETETSIELANFPADYNIIVTGNPAFSIAMNEEMNTSMGILLLLSILLMVVVLYLVFKHVRWRLLPLPIVLVGIIFTFGAMGFLNIPMSMVSMSAFPVLIGLGIDYAIQFHNRIEEELERGETDEEAVIDTIKHTGPAVLIALIITALGFFSLFTSTVPMIQDFGKLLMIGIVMCFISSLFLGVTVLYGFDKISKWNILGRFGLKKNSAHHETHTHVIIDEEHEPDFLEKALKGMSTFSMRNPILILSIAGLLCIGGLYADNLVGIQTDTQTFVPQDMPALLDLQHMGEILGGSDQLNLIIKTDDNSDPELLKWIDEFSAHEVAGRSHIQDSSSIVDLVKEANSGKIPDSSDEVQAIYDQLPEMQKDAYLNGNSIIMLNLNIGNAMSELGLEGIESLSNVVQEDLQWMAPPPGVHVTITGHSMVYVEVISALTSGRVFMTMLGIVLVFAGLLVIYRDILKALTPVLTMIIVVGWSGGLMYYTGMEYTPMTATLGALILGVGSEYAILMMERYFEEREKGAGPEEAMQEASVKIGKAIVTSGLTTVFGFSALIASPFSITSNFGVITVMDVILALLATFVIFPPIIVTLDKYREKRRHFHQSHHNSGSSGSNILKSIQEAITQ</sequence>
<evidence type="ECO:0000259" key="7">
    <source>
        <dbReference type="PROSITE" id="PS50156"/>
    </source>
</evidence>
<feature type="transmembrane region" description="Helical" evidence="6">
    <location>
        <begin position="415"/>
        <end position="432"/>
    </location>
</feature>
<dbReference type="InterPro" id="IPR000731">
    <property type="entry name" value="SSD"/>
</dbReference>
<dbReference type="NCBIfam" id="TIGR00921">
    <property type="entry name" value="2A067"/>
    <property type="match status" value="1"/>
</dbReference>
<evidence type="ECO:0000256" key="4">
    <source>
        <dbReference type="ARBA" id="ARBA00022989"/>
    </source>
</evidence>